<dbReference type="GO" id="GO:0046872">
    <property type="term" value="F:metal ion binding"/>
    <property type="evidence" value="ECO:0007669"/>
    <property type="project" value="UniProtKB-KW"/>
</dbReference>
<keyword evidence="1" id="KW-0479">Metal-binding</keyword>
<evidence type="ECO:0000313" key="5">
    <source>
        <dbReference type="Proteomes" id="UP000436468"/>
    </source>
</evidence>
<dbReference type="Gene3D" id="3.40.630.10">
    <property type="entry name" value="Zn peptidases"/>
    <property type="match status" value="2"/>
</dbReference>
<evidence type="ECO:0000256" key="1">
    <source>
        <dbReference type="ARBA" id="ARBA00022723"/>
    </source>
</evidence>
<dbReference type="RefSeq" id="WP_157341579.1">
    <property type="nucleotide sequence ID" value="NZ_WQNF01000003.1"/>
</dbReference>
<dbReference type="SUPFAM" id="SSF53187">
    <property type="entry name" value="Zn-dependent exopeptidases"/>
    <property type="match status" value="1"/>
</dbReference>
<dbReference type="SUPFAM" id="SSF55031">
    <property type="entry name" value="Bacterial exopeptidase dimerisation domain"/>
    <property type="match status" value="1"/>
</dbReference>
<dbReference type="InterPro" id="IPR050072">
    <property type="entry name" value="Peptidase_M20A"/>
</dbReference>
<dbReference type="InterPro" id="IPR011650">
    <property type="entry name" value="Peptidase_M20_dimer"/>
</dbReference>
<gene>
    <name evidence="4" type="ORF">GPL21_05415</name>
</gene>
<organism evidence="4 5">
    <name type="scientific">Bradyrhizobium pachyrhizi</name>
    <dbReference type="NCBI Taxonomy" id="280333"/>
    <lineage>
        <taxon>Bacteria</taxon>
        <taxon>Pseudomonadati</taxon>
        <taxon>Pseudomonadota</taxon>
        <taxon>Alphaproteobacteria</taxon>
        <taxon>Hyphomicrobiales</taxon>
        <taxon>Nitrobacteraceae</taxon>
        <taxon>Bradyrhizobium</taxon>
    </lineage>
</organism>
<evidence type="ECO:0000256" key="2">
    <source>
        <dbReference type="ARBA" id="ARBA00022801"/>
    </source>
</evidence>
<dbReference type="Gene3D" id="3.30.70.360">
    <property type="match status" value="1"/>
</dbReference>
<dbReference type="EMBL" id="WQNF01000003">
    <property type="protein sequence ID" value="MVT64551.1"/>
    <property type="molecule type" value="Genomic_DNA"/>
</dbReference>
<dbReference type="Pfam" id="PF07687">
    <property type="entry name" value="M20_dimer"/>
    <property type="match status" value="1"/>
</dbReference>
<proteinExistence type="predicted"/>
<keyword evidence="2 4" id="KW-0378">Hydrolase</keyword>
<name>A0A844SNF5_9BRAD</name>
<comment type="caution">
    <text evidence="4">The sequence shown here is derived from an EMBL/GenBank/DDBJ whole genome shotgun (WGS) entry which is preliminary data.</text>
</comment>
<dbReference type="AlphaFoldDB" id="A0A844SNF5"/>
<evidence type="ECO:0000259" key="3">
    <source>
        <dbReference type="Pfam" id="PF07687"/>
    </source>
</evidence>
<accession>A0A844SNF5</accession>
<evidence type="ECO:0000313" key="4">
    <source>
        <dbReference type="EMBL" id="MVT64551.1"/>
    </source>
</evidence>
<protein>
    <submittedName>
        <fullName evidence="4">M20/M25/M40 family metallo-hydrolase</fullName>
    </submittedName>
</protein>
<dbReference type="InterPro" id="IPR002933">
    <property type="entry name" value="Peptidase_M20"/>
</dbReference>
<dbReference type="Pfam" id="PF01546">
    <property type="entry name" value="Peptidase_M20"/>
    <property type="match status" value="1"/>
</dbReference>
<keyword evidence="5" id="KW-1185">Reference proteome</keyword>
<dbReference type="Proteomes" id="UP000436468">
    <property type="component" value="Unassembled WGS sequence"/>
</dbReference>
<dbReference type="PANTHER" id="PTHR43808">
    <property type="entry name" value="ACETYLORNITHINE DEACETYLASE"/>
    <property type="match status" value="1"/>
</dbReference>
<sequence length="405" mass="43244">MTSSGWSELILREIDEDREALVDLCRRLVAAPSMNPPGRTTEVADELQAFLRGRGLASERIAVVDDAANVHLTLSGSAEGKHVVFNAHMDTMQPGDESAWSVPRLELTRKDGRLYGLGMGNLKGGLAAMALATTVLARHRDQLPGSLSFTAVCDEVMFGGRGTEHLLAVRPDLAGDFMISAEGPGFMDFAVAEKGLLWVDVEATGPGGHSSRALRGESAVGKLANFMAQVDIFNDVFATLPEELKGVTGGEGNLGLRLSANAGVIQAGEVRSLISPSALARFDFRLPPGITAASVKHRLQKIASTVPGIRLSYPKEWDANWEAADSPYAKSLIHVIANVRGKTPQLVVRLPGSDARHWRNKGIPAACFGPQPTLSAGVDDYANEQDVVDCAKIYALAAIDLMSLR</sequence>
<dbReference type="GO" id="GO:0016787">
    <property type="term" value="F:hydrolase activity"/>
    <property type="evidence" value="ECO:0007669"/>
    <property type="project" value="UniProtKB-KW"/>
</dbReference>
<dbReference type="InterPro" id="IPR036264">
    <property type="entry name" value="Bact_exopeptidase_dim_dom"/>
</dbReference>
<reference evidence="4 5" key="1">
    <citation type="submission" date="2019-12" db="EMBL/GenBank/DDBJ databases">
        <title>Draft genome sequences Bradyrhizobium cajani AMBPC1010, Bradyrhizobium pachyrhizi AMBPC1040 and Bradyrhizobium yuanmingense ALSPC3051, three plant growth promoting strains isolated from nodules of Cajanus cajan L. in Dominican Republic.</title>
        <authorList>
            <person name="Flores-Felix J.D."/>
            <person name="Araujo J."/>
            <person name="Diaz-Alcantara C."/>
            <person name="Gonzalez-Andres F."/>
            <person name="Velazquez E."/>
        </authorList>
    </citation>
    <scope>NUCLEOTIDE SEQUENCE [LARGE SCALE GENOMIC DNA]</scope>
    <source>
        <strain evidence="4 5">1040</strain>
    </source>
</reference>
<feature type="domain" description="Peptidase M20 dimerisation" evidence="3">
    <location>
        <begin position="191"/>
        <end position="305"/>
    </location>
</feature>
<dbReference type="PANTHER" id="PTHR43808:SF32">
    <property type="entry name" value="ARGE_DAPE-RELATED DEACYLASE"/>
    <property type="match status" value="1"/>
</dbReference>